<dbReference type="PANTHER" id="PTHR43429">
    <property type="entry name" value="PYRIDINE NUCLEOTIDE-DISULFIDE OXIDOREDUCTASE DOMAIN-CONTAINING"/>
    <property type="match status" value="1"/>
</dbReference>
<dbReference type="Proteomes" id="UP000233256">
    <property type="component" value="Unassembled WGS sequence"/>
</dbReference>
<evidence type="ECO:0000259" key="5">
    <source>
        <dbReference type="Pfam" id="PF18267"/>
    </source>
</evidence>
<dbReference type="SUPFAM" id="SSF51905">
    <property type="entry name" value="FAD/NAD(P)-binding domain"/>
    <property type="match status" value="2"/>
</dbReference>
<dbReference type="Gene3D" id="3.50.50.60">
    <property type="entry name" value="FAD/NAD(P)-binding domain"/>
    <property type="match status" value="2"/>
</dbReference>
<evidence type="ECO:0000256" key="2">
    <source>
        <dbReference type="ARBA" id="ARBA00022630"/>
    </source>
</evidence>
<organism evidence="6 7">
    <name type="scientific">Candidatus Wallbacteria bacterium HGW-Wallbacteria-1</name>
    <dbReference type="NCBI Taxonomy" id="2013854"/>
    <lineage>
        <taxon>Bacteria</taxon>
        <taxon>Candidatus Walliibacteriota</taxon>
    </lineage>
</organism>
<evidence type="ECO:0000256" key="3">
    <source>
        <dbReference type="ARBA" id="ARBA00022827"/>
    </source>
</evidence>
<dbReference type="PANTHER" id="PTHR43429:SF3">
    <property type="entry name" value="NITRITE REDUCTASE [NAD(P)H]"/>
    <property type="match status" value="1"/>
</dbReference>
<dbReference type="AlphaFoldDB" id="A0A2N1PME5"/>
<sequence length="390" mass="42171">MNTRIQEAEMKSTEYLIIGNGGSGVNAAKKISEIDQNADITIVSSDSNIMYYRPKLIHFLAGENSAESLVMFKADWYEKRGIKNILGRTVISIDPAGHNVTLDDGNNLSYDRLLLAVGAYSFKPPIKGSDNDGVFTLRTLEDAEKILERINGKSSAVVIGGGLLGLETGHALIKQGLSVHVIEFFPRLLPRQMDEAGAGVLQASLEKKGFTFHLGKVTETIEPVENDELRVVMKDSTVCQGGAVVISAGIRCNLELAANAGIKVDKGILVDSRMKTSAEDVYAAGDCVQFDQALYGIWPACLDHAGIAGSNMAGKEVDYTGTVLSTQLKIAGIDLVSTGEIDADNKLESKIHIGEDTYRKEVYRDNVLVGFILFGDISDARNLKSRLGKK</sequence>
<dbReference type="PRINTS" id="PR00411">
    <property type="entry name" value="PNDRDTASEI"/>
</dbReference>
<protein>
    <submittedName>
        <fullName evidence="6">NAD(P)/FAD-dependent oxidoreductase</fullName>
    </submittedName>
</protein>
<name>A0A2N1PME5_9BACT</name>
<reference evidence="6 7" key="1">
    <citation type="journal article" date="2017" name="ISME J.">
        <title>Potential for microbial H2 and metal transformations associated with novel bacteria and archaea in deep terrestrial subsurface sediments.</title>
        <authorList>
            <person name="Hernsdorf A.W."/>
            <person name="Amano Y."/>
            <person name="Miyakawa K."/>
            <person name="Ise K."/>
            <person name="Suzuki Y."/>
            <person name="Anantharaman K."/>
            <person name="Probst A."/>
            <person name="Burstein D."/>
            <person name="Thomas B.C."/>
            <person name="Banfield J.F."/>
        </authorList>
    </citation>
    <scope>NUCLEOTIDE SEQUENCE [LARGE SCALE GENOMIC DNA]</scope>
    <source>
        <strain evidence="6">HGW-Wallbacteria-1</strain>
    </source>
</reference>
<dbReference type="InterPro" id="IPR016156">
    <property type="entry name" value="FAD/NAD-linked_Rdtase_dimer_sf"/>
</dbReference>
<dbReference type="Gene3D" id="3.30.390.30">
    <property type="match status" value="1"/>
</dbReference>
<keyword evidence="2" id="KW-0285">Flavoprotein</keyword>
<dbReference type="Pfam" id="PF18267">
    <property type="entry name" value="Rubredoxin_C"/>
    <property type="match status" value="1"/>
</dbReference>
<accession>A0A2N1PME5</accession>
<proteinExistence type="predicted"/>
<dbReference type="InterPro" id="IPR050260">
    <property type="entry name" value="FAD-bd_OxRdtase"/>
</dbReference>
<comment type="caution">
    <text evidence="6">The sequence shown here is derived from an EMBL/GenBank/DDBJ whole genome shotgun (WGS) entry which is preliminary data.</text>
</comment>
<evidence type="ECO:0000259" key="4">
    <source>
        <dbReference type="Pfam" id="PF07992"/>
    </source>
</evidence>
<dbReference type="PRINTS" id="PR00368">
    <property type="entry name" value="FADPNR"/>
</dbReference>
<evidence type="ECO:0000313" key="7">
    <source>
        <dbReference type="Proteomes" id="UP000233256"/>
    </source>
</evidence>
<dbReference type="Pfam" id="PF07992">
    <property type="entry name" value="Pyr_redox_2"/>
    <property type="match status" value="1"/>
</dbReference>
<dbReference type="EMBL" id="PGXC01000016">
    <property type="protein sequence ID" value="PKK89505.1"/>
    <property type="molecule type" value="Genomic_DNA"/>
</dbReference>
<dbReference type="InterPro" id="IPR023753">
    <property type="entry name" value="FAD/NAD-binding_dom"/>
</dbReference>
<gene>
    <name evidence="6" type="ORF">CVV64_13920</name>
</gene>
<keyword evidence="3" id="KW-0274">FAD</keyword>
<dbReference type="InterPro" id="IPR041575">
    <property type="entry name" value="Rubredoxin_C"/>
</dbReference>
<comment type="cofactor">
    <cofactor evidence="1">
        <name>FAD</name>
        <dbReference type="ChEBI" id="CHEBI:57692"/>
    </cofactor>
</comment>
<dbReference type="GO" id="GO:0016491">
    <property type="term" value="F:oxidoreductase activity"/>
    <property type="evidence" value="ECO:0007669"/>
    <property type="project" value="InterPro"/>
</dbReference>
<feature type="domain" description="FAD/NAD(P)-binding" evidence="4">
    <location>
        <begin position="14"/>
        <end position="293"/>
    </location>
</feature>
<evidence type="ECO:0000256" key="1">
    <source>
        <dbReference type="ARBA" id="ARBA00001974"/>
    </source>
</evidence>
<evidence type="ECO:0000313" key="6">
    <source>
        <dbReference type="EMBL" id="PKK89505.1"/>
    </source>
</evidence>
<feature type="domain" description="NADH-rubredoxin oxidoreductase C-terminal" evidence="5">
    <location>
        <begin position="325"/>
        <end position="387"/>
    </location>
</feature>
<dbReference type="InterPro" id="IPR036188">
    <property type="entry name" value="FAD/NAD-bd_sf"/>
</dbReference>